<evidence type="ECO:0000259" key="1">
    <source>
        <dbReference type="Pfam" id="PF00535"/>
    </source>
</evidence>
<comment type="caution">
    <text evidence="2">The sequence shown here is derived from an EMBL/GenBank/DDBJ whole genome shotgun (WGS) entry which is preliminary data.</text>
</comment>
<dbReference type="SUPFAM" id="SSF53448">
    <property type="entry name" value="Nucleotide-diphospho-sugar transferases"/>
    <property type="match status" value="1"/>
</dbReference>
<protein>
    <recommendedName>
        <fullName evidence="1">Glycosyltransferase 2-like domain-containing protein</fullName>
    </recommendedName>
</protein>
<keyword evidence="3" id="KW-1185">Reference proteome</keyword>
<dbReference type="Gene3D" id="3.90.550.10">
    <property type="entry name" value="Spore Coat Polysaccharide Biosynthesis Protein SpsA, Chain A"/>
    <property type="match status" value="1"/>
</dbReference>
<dbReference type="RefSeq" id="WP_188729478.1">
    <property type="nucleotide sequence ID" value="NZ_BMIT01000009.1"/>
</dbReference>
<dbReference type="Pfam" id="PF00535">
    <property type="entry name" value="Glycos_transf_2"/>
    <property type="match status" value="1"/>
</dbReference>
<organism evidence="2 3">
    <name type="scientific">Pseudoalteromonas gelatinilytica</name>
    <dbReference type="NCBI Taxonomy" id="1703256"/>
    <lineage>
        <taxon>Bacteria</taxon>
        <taxon>Pseudomonadati</taxon>
        <taxon>Pseudomonadota</taxon>
        <taxon>Gammaproteobacteria</taxon>
        <taxon>Alteromonadales</taxon>
        <taxon>Pseudoalteromonadaceae</taxon>
        <taxon>Pseudoalteromonas</taxon>
    </lineage>
</organism>
<dbReference type="EMBL" id="BMIT01000009">
    <property type="protein sequence ID" value="GGF00144.1"/>
    <property type="molecule type" value="Genomic_DNA"/>
</dbReference>
<sequence>MSRLAIAIPTYNRADVLKENLLYMLDEIIEHQVAIYISDDSPNSETTTVVSELKERYSKIVYVQNTPSLGHDKNCYKTLKMPQESYIWYLGDSMKIDKGGISKVMNEITNNSSADFYITNATNRDLNLPSKHYSDTNVLFEDLAWHLTLTGCCIYKKELVHTELSTPVAKNFPQTQLILEQVFERCNLNFLAEVFISPNQNKGASYWVKNIFNVFGNDWISLIDSALKQSNGSINRTKIIKSHSKNTGIFNFKSLMKMRAEGHFAFGFYIKNHKLINLSSHLNPMVIFMIAVTPKSLLKRVQSKKG</sequence>
<name>A0ABQ1TQP3_9GAMM</name>
<evidence type="ECO:0000313" key="2">
    <source>
        <dbReference type="EMBL" id="GGF00144.1"/>
    </source>
</evidence>
<proteinExistence type="predicted"/>
<feature type="domain" description="Glycosyltransferase 2-like" evidence="1">
    <location>
        <begin position="6"/>
        <end position="143"/>
    </location>
</feature>
<dbReference type="InterPro" id="IPR001173">
    <property type="entry name" value="Glyco_trans_2-like"/>
</dbReference>
<accession>A0ABQ1TQP3</accession>
<evidence type="ECO:0000313" key="3">
    <source>
        <dbReference type="Proteomes" id="UP000638462"/>
    </source>
</evidence>
<gene>
    <name evidence="2" type="ORF">GCM10008027_26280</name>
</gene>
<reference evidence="3" key="1">
    <citation type="journal article" date="2019" name="Int. J. Syst. Evol. Microbiol.">
        <title>The Global Catalogue of Microorganisms (GCM) 10K type strain sequencing project: providing services to taxonomists for standard genome sequencing and annotation.</title>
        <authorList>
            <consortium name="The Broad Institute Genomics Platform"/>
            <consortium name="The Broad Institute Genome Sequencing Center for Infectious Disease"/>
            <person name="Wu L."/>
            <person name="Ma J."/>
        </authorList>
    </citation>
    <scope>NUCLEOTIDE SEQUENCE [LARGE SCALE GENOMIC DNA]</scope>
    <source>
        <strain evidence="3">CGMCC 1.15394</strain>
    </source>
</reference>
<dbReference type="InterPro" id="IPR029044">
    <property type="entry name" value="Nucleotide-diphossugar_trans"/>
</dbReference>
<dbReference type="Proteomes" id="UP000638462">
    <property type="component" value="Unassembled WGS sequence"/>
</dbReference>